<comment type="caution">
    <text evidence="4">The sequence shown here is derived from an EMBL/GenBank/DDBJ whole genome shotgun (WGS) entry which is preliminary data.</text>
</comment>
<dbReference type="PANTHER" id="PTHR43179:SF12">
    <property type="entry name" value="GALACTOFURANOSYLTRANSFERASE GLFT2"/>
    <property type="match status" value="1"/>
</dbReference>
<dbReference type="RefSeq" id="WP_180567589.1">
    <property type="nucleotide sequence ID" value="NZ_JACCKB010000005.1"/>
</dbReference>
<accession>A0A853I8J0</accession>
<proteinExistence type="inferred from homology"/>
<comment type="similarity">
    <text evidence="1">Belongs to the glycosyltransferase 2 family.</text>
</comment>
<evidence type="ECO:0000313" key="4">
    <source>
        <dbReference type="EMBL" id="NYZ65565.1"/>
    </source>
</evidence>
<protein>
    <submittedName>
        <fullName evidence="4">Glycosyltransferase family 2 protein</fullName>
    </submittedName>
</protein>
<reference evidence="4 5" key="1">
    <citation type="submission" date="2020-07" db="EMBL/GenBank/DDBJ databases">
        <title>Endozoicomonas sp. nov., isolated from sediment.</title>
        <authorList>
            <person name="Gu T."/>
        </authorList>
    </citation>
    <scope>NUCLEOTIDE SEQUENCE [LARGE SCALE GENOMIC DNA]</scope>
    <source>
        <strain evidence="4 5">SM1973</strain>
    </source>
</reference>
<dbReference type="SUPFAM" id="SSF53448">
    <property type="entry name" value="Nucleotide-diphospho-sugar transferases"/>
    <property type="match status" value="1"/>
</dbReference>
<dbReference type="GO" id="GO:0016757">
    <property type="term" value="F:glycosyltransferase activity"/>
    <property type="evidence" value="ECO:0007669"/>
    <property type="project" value="UniProtKB-KW"/>
</dbReference>
<keyword evidence="2" id="KW-0328">Glycosyltransferase</keyword>
<dbReference type="PANTHER" id="PTHR43179">
    <property type="entry name" value="RHAMNOSYLTRANSFERASE WBBL"/>
    <property type="match status" value="1"/>
</dbReference>
<name>A0A853I8J0_9GAMM</name>
<dbReference type="InterPro" id="IPR029044">
    <property type="entry name" value="Nucleotide-diphossugar_trans"/>
</dbReference>
<evidence type="ECO:0000256" key="1">
    <source>
        <dbReference type="ARBA" id="ARBA00006739"/>
    </source>
</evidence>
<sequence length="268" mass="30445">MKLLVSLVVYKQSWSLIENVIDSLIRAVNETKILFASIVVVDNFGDSALSKKLSHRYSNINEMFDLRLIQGQGNLGYGLGNNLATNVLGYDYVLVLNPDVIIHQGVFEIALDYLSNNNDVVLVSPKILNEKGTLESGVKSYPSVFVLLLRFLNNKKLNRLFQKKLADYENHQVVNSNSITDVNIVSGCFMLFRSSILKQLGGFDSRYFMYFEDFDLSFRARKLGRVVYHPDVVVTHYGGGAGRKGLKHIKYFSSSMVKFFNRYGWKLV</sequence>
<dbReference type="Pfam" id="PF13641">
    <property type="entry name" value="Glyco_tranf_2_3"/>
    <property type="match status" value="1"/>
</dbReference>
<dbReference type="EMBL" id="JACCKB010000005">
    <property type="protein sequence ID" value="NYZ65565.1"/>
    <property type="molecule type" value="Genomic_DNA"/>
</dbReference>
<evidence type="ECO:0000313" key="5">
    <source>
        <dbReference type="Proteomes" id="UP000569732"/>
    </source>
</evidence>
<gene>
    <name evidence="4" type="ORF">H0A36_06040</name>
</gene>
<organism evidence="4 5">
    <name type="scientific">Spartinivicinus marinus</name>
    <dbReference type="NCBI Taxonomy" id="2994442"/>
    <lineage>
        <taxon>Bacteria</taxon>
        <taxon>Pseudomonadati</taxon>
        <taxon>Pseudomonadota</taxon>
        <taxon>Gammaproteobacteria</taxon>
        <taxon>Oceanospirillales</taxon>
        <taxon>Zooshikellaceae</taxon>
        <taxon>Spartinivicinus</taxon>
    </lineage>
</organism>
<evidence type="ECO:0000256" key="3">
    <source>
        <dbReference type="ARBA" id="ARBA00022679"/>
    </source>
</evidence>
<keyword evidence="3" id="KW-0808">Transferase</keyword>
<dbReference type="AlphaFoldDB" id="A0A853I8J0"/>
<dbReference type="Proteomes" id="UP000569732">
    <property type="component" value="Unassembled WGS sequence"/>
</dbReference>
<dbReference type="Gene3D" id="3.90.550.10">
    <property type="entry name" value="Spore Coat Polysaccharide Biosynthesis Protein SpsA, Chain A"/>
    <property type="match status" value="1"/>
</dbReference>
<evidence type="ECO:0000256" key="2">
    <source>
        <dbReference type="ARBA" id="ARBA00022676"/>
    </source>
</evidence>
<keyword evidence="5" id="KW-1185">Reference proteome</keyword>
<dbReference type="CDD" id="cd04186">
    <property type="entry name" value="GT_2_like_c"/>
    <property type="match status" value="1"/>
</dbReference>